<comment type="caution">
    <text evidence="6">The sequence shown here is derived from an EMBL/GenBank/DDBJ whole genome shotgun (WGS) entry which is preliminary data.</text>
</comment>
<comment type="function">
    <text evidence="1">Required for the transposition of the insertion element.</text>
</comment>
<accession>A0A662DKM5</accession>
<evidence type="ECO:0000256" key="1">
    <source>
        <dbReference type="ARBA" id="ARBA00002190"/>
    </source>
</evidence>
<evidence type="ECO:0000256" key="2">
    <source>
        <dbReference type="ARBA" id="ARBA00010961"/>
    </source>
</evidence>
<sequence>MNSADLSGHWTIRELQIVDHRNGYRKRNFETVYGPLKGITIPRARNRSFTPQVIPKFKRRQGRIGAVLSPECFFWVFPPEM</sequence>
<evidence type="ECO:0000256" key="5">
    <source>
        <dbReference type="ARBA" id="ARBA00023172"/>
    </source>
</evidence>
<name>A0A662DKM5_UNCAE</name>
<dbReference type="InterPro" id="IPR001207">
    <property type="entry name" value="Transposase_mutator"/>
</dbReference>
<dbReference type="Pfam" id="PF00872">
    <property type="entry name" value="Transposase_mut"/>
    <property type="match status" value="1"/>
</dbReference>
<reference evidence="6 7" key="1">
    <citation type="submission" date="2018-06" db="EMBL/GenBank/DDBJ databases">
        <title>Extensive metabolic versatility and redundancy in microbially diverse, dynamic hydrothermal sediments.</title>
        <authorList>
            <person name="Dombrowski N."/>
            <person name="Teske A."/>
            <person name="Baker B.J."/>
        </authorList>
    </citation>
    <scope>NUCLEOTIDE SEQUENCE [LARGE SCALE GENOMIC DNA]</scope>
    <source>
        <strain evidence="6">B3_G15</strain>
    </source>
</reference>
<dbReference type="GO" id="GO:0006313">
    <property type="term" value="P:DNA transposition"/>
    <property type="evidence" value="ECO:0007669"/>
    <property type="project" value="InterPro"/>
</dbReference>
<evidence type="ECO:0000313" key="6">
    <source>
        <dbReference type="EMBL" id="RLE15438.1"/>
    </source>
</evidence>
<dbReference type="AlphaFoldDB" id="A0A662DKM5"/>
<protein>
    <recommendedName>
        <fullName evidence="8">Transposase</fullName>
    </recommendedName>
</protein>
<evidence type="ECO:0000256" key="3">
    <source>
        <dbReference type="ARBA" id="ARBA00022578"/>
    </source>
</evidence>
<keyword evidence="4" id="KW-0238">DNA-binding</keyword>
<proteinExistence type="inferred from homology"/>
<dbReference type="Proteomes" id="UP000280417">
    <property type="component" value="Unassembled WGS sequence"/>
</dbReference>
<comment type="similarity">
    <text evidence="2">Belongs to the transposase mutator family.</text>
</comment>
<gene>
    <name evidence="6" type="ORF">DRJ04_00320</name>
</gene>
<dbReference type="GO" id="GO:0003677">
    <property type="term" value="F:DNA binding"/>
    <property type="evidence" value="ECO:0007669"/>
    <property type="project" value="UniProtKB-KW"/>
</dbReference>
<dbReference type="GO" id="GO:0004803">
    <property type="term" value="F:transposase activity"/>
    <property type="evidence" value="ECO:0007669"/>
    <property type="project" value="InterPro"/>
</dbReference>
<evidence type="ECO:0000313" key="7">
    <source>
        <dbReference type="Proteomes" id="UP000280417"/>
    </source>
</evidence>
<evidence type="ECO:0000256" key="4">
    <source>
        <dbReference type="ARBA" id="ARBA00023125"/>
    </source>
</evidence>
<keyword evidence="5" id="KW-0233">DNA recombination</keyword>
<organism evidence="6 7">
    <name type="scientific">Aerophobetes bacterium</name>
    <dbReference type="NCBI Taxonomy" id="2030807"/>
    <lineage>
        <taxon>Bacteria</taxon>
        <taxon>Candidatus Aerophobota</taxon>
    </lineage>
</organism>
<evidence type="ECO:0008006" key="8">
    <source>
        <dbReference type="Google" id="ProtNLM"/>
    </source>
</evidence>
<dbReference type="EMBL" id="QMQA01000004">
    <property type="protein sequence ID" value="RLE15438.1"/>
    <property type="molecule type" value="Genomic_DNA"/>
</dbReference>
<keyword evidence="3" id="KW-0815">Transposition</keyword>